<protein>
    <recommendedName>
        <fullName evidence="16">DNA polymerase IV</fullName>
        <shortName evidence="16">Pol IV</shortName>
        <ecNumber evidence="16">2.7.7.7</ecNumber>
    </recommendedName>
</protein>
<dbReference type="Pfam" id="PF00817">
    <property type="entry name" value="IMS"/>
    <property type="match status" value="1"/>
</dbReference>
<dbReference type="Gene3D" id="3.30.70.270">
    <property type="match status" value="1"/>
</dbReference>
<dbReference type="PROSITE" id="PS50173">
    <property type="entry name" value="UMUC"/>
    <property type="match status" value="1"/>
</dbReference>
<dbReference type="GO" id="GO:0009432">
    <property type="term" value="P:SOS response"/>
    <property type="evidence" value="ECO:0007669"/>
    <property type="project" value="TreeGrafter"/>
</dbReference>
<evidence type="ECO:0000256" key="12">
    <source>
        <dbReference type="ARBA" id="ARBA00022932"/>
    </source>
</evidence>
<keyword evidence="10 16" id="KW-0227">DNA damage</keyword>
<keyword evidence="11 16" id="KW-0460">Magnesium</keyword>
<dbReference type="InterPro" id="IPR043128">
    <property type="entry name" value="Rev_trsase/Diguanyl_cyclase"/>
</dbReference>
<dbReference type="PANTHER" id="PTHR11076">
    <property type="entry name" value="DNA REPAIR POLYMERASE UMUC / TRANSFERASE FAMILY MEMBER"/>
    <property type="match status" value="1"/>
</dbReference>
<dbReference type="InterPro" id="IPR043502">
    <property type="entry name" value="DNA/RNA_pol_sf"/>
</dbReference>
<evidence type="ECO:0000256" key="6">
    <source>
        <dbReference type="ARBA" id="ARBA00022679"/>
    </source>
</evidence>
<dbReference type="FunFam" id="3.30.1490.100:FF:000004">
    <property type="entry name" value="DNA polymerase IV"/>
    <property type="match status" value="1"/>
</dbReference>
<dbReference type="Gene3D" id="3.40.1170.60">
    <property type="match status" value="1"/>
</dbReference>
<dbReference type="InterPro" id="IPR017961">
    <property type="entry name" value="DNA_pol_Y-fam_little_finger"/>
</dbReference>
<reference evidence="18 19" key="1">
    <citation type="submission" date="2019-03" db="EMBL/GenBank/DDBJ databases">
        <title>Genomic Encyclopedia of Type Strains, Phase IV (KMG-IV): sequencing the most valuable type-strain genomes for metagenomic binning, comparative biology and taxonomic classification.</title>
        <authorList>
            <person name="Goeker M."/>
        </authorList>
    </citation>
    <scope>NUCLEOTIDE SEQUENCE [LARGE SCALE GENOMIC DNA]</scope>
    <source>
        <strain evidence="18 19">DSM 25287</strain>
    </source>
</reference>
<sequence length="359" mass="38927">MKDKEQRKIIHVDMDAFYAAVEQRDDPRLRGRPVIVGGPPASRGVVATASYEARRFGVHSAMPSAQAYRLCPHAVFVKPRFEVYRAVSQHIRAVLGRYSELIEPLSLDEAYLDVSISTACRGSATLIARDIKQAIRAATGLVASAGVSYNKFLAKLASDLDKPDGLAVITPAQGPDFVAALPVGRFHGIGRATERRLLALGIATGADLRARSRDELVGHFGKAGAWYHQLARGIDERPVEPDRARKSLGAETTFATDLDDPAEMLGQLRALAAEVATDLARRGLRGRTLTVKVRYADFESVTRSLSFAEPTATYADLEPRLAVLLARTEAGPRRVRLLGVTVSGFETAGRGQGLQLVLF</sequence>
<dbReference type="RefSeq" id="WP_424450047.1">
    <property type="nucleotide sequence ID" value="NZ_SLWY01000039.1"/>
</dbReference>
<evidence type="ECO:0000256" key="8">
    <source>
        <dbReference type="ARBA" id="ARBA00022705"/>
    </source>
</evidence>
<name>A0A4V2SBK8_9GAMM</name>
<dbReference type="InterPro" id="IPR024728">
    <property type="entry name" value="PolY_HhH_motif"/>
</dbReference>
<dbReference type="InterPro" id="IPR022880">
    <property type="entry name" value="DNApol_IV"/>
</dbReference>
<accession>A0A4V2SBK8</accession>
<comment type="similarity">
    <text evidence="2 16">Belongs to the DNA polymerase type-Y family.</text>
</comment>
<dbReference type="InterPro" id="IPR050116">
    <property type="entry name" value="DNA_polymerase-Y"/>
</dbReference>
<keyword evidence="9 16" id="KW-0479">Metal-binding</keyword>
<dbReference type="Gene3D" id="3.30.1490.100">
    <property type="entry name" value="DNA polymerase, Y-family, little finger domain"/>
    <property type="match status" value="1"/>
</dbReference>
<dbReference type="InterPro" id="IPR001126">
    <property type="entry name" value="UmuC"/>
</dbReference>
<dbReference type="InterPro" id="IPR036775">
    <property type="entry name" value="DNA_pol_Y-fam_lit_finger_sf"/>
</dbReference>
<dbReference type="GO" id="GO:0042276">
    <property type="term" value="P:error-prone translesion synthesis"/>
    <property type="evidence" value="ECO:0007669"/>
    <property type="project" value="TreeGrafter"/>
</dbReference>
<evidence type="ECO:0000256" key="13">
    <source>
        <dbReference type="ARBA" id="ARBA00023125"/>
    </source>
</evidence>
<feature type="site" description="Substrate discrimination" evidence="16">
    <location>
        <position position="18"/>
    </location>
</feature>
<evidence type="ECO:0000259" key="17">
    <source>
        <dbReference type="PROSITE" id="PS50173"/>
    </source>
</evidence>
<keyword evidence="19" id="KW-1185">Reference proteome</keyword>
<dbReference type="SUPFAM" id="SSF56672">
    <property type="entry name" value="DNA/RNA polymerases"/>
    <property type="match status" value="1"/>
</dbReference>
<comment type="cofactor">
    <cofactor evidence="16">
        <name>Mg(2+)</name>
        <dbReference type="ChEBI" id="CHEBI:18420"/>
    </cofactor>
    <text evidence="16">Binds 2 magnesium ions per subunit.</text>
</comment>
<dbReference type="CDD" id="cd03586">
    <property type="entry name" value="PolY_Pol_IV_kappa"/>
    <property type="match status" value="1"/>
</dbReference>
<dbReference type="EC" id="2.7.7.7" evidence="16"/>
<gene>
    <name evidence="16" type="primary">dinB</name>
    <name evidence="18" type="ORF">EV699_1398</name>
</gene>
<evidence type="ECO:0000256" key="14">
    <source>
        <dbReference type="ARBA" id="ARBA00023204"/>
    </source>
</evidence>
<dbReference type="HAMAP" id="MF_01113">
    <property type="entry name" value="DNApol_IV"/>
    <property type="match status" value="1"/>
</dbReference>
<evidence type="ECO:0000256" key="5">
    <source>
        <dbReference type="ARBA" id="ARBA00022490"/>
    </source>
</evidence>
<evidence type="ECO:0000256" key="4">
    <source>
        <dbReference type="ARBA" id="ARBA00022457"/>
    </source>
</evidence>
<evidence type="ECO:0000256" key="15">
    <source>
        <dbReference type="ARBA" id="ARBA00049244"/>
    </source>
</evidence>
<dbReference type="GO" id="GO:0003684">
    <property type="term" value="F:damaged DNA binding"/>
    <property type="evidence" value="ECO:0007669"/>
    <property type="project" value="InterPro"/>
</dbReference>
<keyword evidence="8 16" id="KW-0235">DNA replication</keyword>
<dbReference type="AlphaFoldDB" id="A0A4V2SBK8"/>
<keyword evidence="13 16" id="KW-0238">DNA-binding</keyword>
<comment type="function">
    <text evidence="16">Poorly processive, error-prone DNA polymerase involved in untargeted mutagenesis. Copies undamaged DNA at stalled replication forks, which arise in vivo from mismatched or misaligned primer ends. These misaligned primers can be extended by PolIV. Exhibits no 3'-5' exonuclease (proofreading) activity. May be involved in translesional synthesis, in conjunction with the beta clamp from PolIII.</text>
</comment>
<organism evidence="18 19">
    <name type="scientific">Plasticicumulans lactativorans</name>
    <dbReference type="NCBI Taxonomy" id="1133106"/>
    <lineage>
        <taxon>Bacteria</taxon>
        <taxon>Pseudomonadati</taxon>
        <taxon>Pseudomonadota</taxon>
        <taxon>Gammaproteobacteria</taxon>
        <taxon>Candidatus Competibacteraceae</taxon>
        <taxon>Plasticicumulans</taxon>
    </lineage>
</organism>
<comment type="catalytic activity">
    <reaction evidence="15 16">
        <text>DNA(n) + a 2'-deoxyribonucleoside 5'-triphosphate = DNA(n+1) + diphosphate</text>
        <dbReference type="Rhea" id="RHEA:22508"/>
        <dbReference type="Rhea" id="RHEA-COMP:17339"/>
        <dbReference type="Rhea" id="RHEA-COMP:17340"/>
        <dbReference type="ChEBI" id="CHEBI:33019"/>
        <dbReference type="ChEBI" id="CHEBI:61560"/>
        <dbReference type="ChEBI" id="CHEBI:173112"/>
        <dbReference type="EC" id="2.7.7.7"/>
    </reaction>
</comment>
<evidence type="ECO:0000256" key="10">
    <source>
        <dbReference type="ARBA" id="ARBA00022763"/>
    </source>
</evidence>
<comment type="caution">
    <text evidence="18">The sequence shown here is derived from an EMBL/GenBank/DDBJ whole genome shotgun (WGS) entry which is preliminary data.</text>
</comment>
<evidence type="ECO:0000256" key="9">
    <source>
        <dbReference type="ARBA" id="ARBA00022723"/>
    </source>
</evidence>
<dbReference type="GO" id="GO:0006281">
    <property type="term" value="P:DNA repair"/>
    <property type="evidence" value="ECO:0007669"/>
    <property type="project" value="UniProtKB-UniRule"/>
</dbReference>
<feature type="active site" evidence="16">
    <location>
        <position position="109"/>
    </location>
</feature>
<feature type="domain" description="UmuC" evidence="17">
    <location>
        <begin position="9"/>
        <end position="190"/>
    </location>
</feature>
<comment type="subcellular location">
    <subcellularLocation>
        <location evidence="1 16">Cytoplasm</location>
    </subcellularLocation>
</comment>
<evidence type="ECO:0000256" key="3">
    <source>
        <dbReference type="ARBA" id="ARBA00011245"/>
    </source>
</evidence>
<dbReference type="Proteomes" id="UP000295765">
    <property type="component" value="Unassembled WGS sequence"/>
</dbReference>
<proteinExistence type="inferred from homology"/>
<dbReference type="GO" id="GO:0006261">
    <property type="term" value="P:DNA-templated DNA replication"/>
    <property type="evidence" value="ECO:0007669"/>
    <property type="project" value="UniProtKB-UniRule"/>
</dbReference>
<dbReference type="Pfam" id="PF11798">
    <property type="entry name" value="IMS_HHH"/>
    <property type="match status" value="1"/>
</dbReference>
<evidence type="ECO:0000256" key="16">
    <source>
        <dbReference type="HAMAP-Rule" id="MF_01113"/>
    </source>
</evidence>
<dbReference type="FunFam" id="3.40.1170.60:FF:000001">
    <property type="entry name" value="DNA polymerase IV"/>
    <property type="match status" value="1"/>
</dbReference>
<dbReference type="GO" id="GO:0005829">
    <property type="term" value="C:cytosol"/>
    <property type="evidence" value="ECO:0007669"/>
    <property type="project" value="TreeGrafter"/>
</dbReference>
<dbReference type="EMBL" id="SLWY01000039">
    <property type="protein sequence ID" value="TCO75790.1"/>
    <property type="molecule type" value="Genomic_DNA"/>
</dbReference>
<keyword evidence="7 16" id="KW-0548">Nucleotidyltransferase</keyword>
<feature type="binding site" evidence="16">
    <location>
        <position position="13"/>
    </location>
    <ligand>
        <name>Mg(2+)</name>
        <dbReference type="ChEBI" id="CHEBI:18420"/>
    </ligand>
</feature>
<keyword evidence="4 16" id="KW-0515">Mutator protein</keyword>
<dbReference type="GO" id="GO:0003887">
    <property type="term" value="F:DNA-directed DNA polymerase activity"/>
    <property type="evidence" value="ECO:0007669"/>
    <property type="project" value="UniProtKB-UniRule"/>
</dbReference>
<keyword evidence="14 16" id="KW-0234">DNA repair</keyword>
<evidence type="ECO:0000256" key="1">
    <source>
        <dbReference type="ARBA" id="ARBA00004496"/>
    </source>
</evidence>
<feature type="binding site" evidence="16">
    <location>
        <position position="108"/>
    </location>
    <ligand>
        <name>Mg(2+)</name>
        <dbReference type="ChEBI" id="CHEBI:18420"/>
    </ligand>
</feature>
<dbReference type="PANTHER" id="PTHR11076:SF33">
    <property type="entry name" value="DNA POLYMERASE KAPPA"/>
    <property type="match status" value="1"/>
</dbReference>
<comment type="subunit">
    <text evidence="3 16">Monomer.</text>
</comment>
<evidence type="ECO:0000313" key="19">
    <source>
        <dbReference type="Proteomes" id="UP000295765"/>
    </source>
</evidence>
<dbReference type="Gene3D" id="1.10.150.20">
    <property type="entry name" value="5' to 3' exonuclease, C-terminal subdomain"/>
    <property type="match status" value="1"/>
</dbReference>
<evidence type="ECO:0000256" key="11">
    <source>
        <dbReference type="ARBA" id="ARBA00022842"/>
    </source>
</evidence>
<dbReference type="SUPFAM" id="SSF100879">
    <property type="entry name" value="Lesion bypass DNA polymerase (Y-family), little finger domain"/>
    <property type="match status" value="1"/>
</dbReference>
<dbReference type="NCBIfam" id="NF002677">
    <property type="entry name" value="PRK02406.1"/>
    <property type="match status" value="1"/>
</dbReference>
<dbReference type="Pfam" id="PF11799">
    <property type="entry name" value="IMS_C"/>
    <property type="match status" value="1"/>
</dbReference>
<keyword evidence="6 16" id="KW-0808">Transferase</keyword>
<evidence type="ECO:0000256" key="7">
    <source>
        <dbReference type="ARBA" id="ARBA00022695"/>
    </source>
</evidence>
<evidence type="ECO:0000256" key="2">
    <source>
        <dbReference type="ARBA" id="ARBA00010945"/>
    </source>
</evidence>
<evidence type="ECO:0000313" key="18">
    <source>
        <dbReference type="EMBL" id="TCO75790.1"/>
    </source>
</evidence>
<keyword evidence="5 16" id="KW-0963">Cytoplasm</keyword>
<dbReference type="GO" id="GO:0000287">
    <property type="term" value="F:magnesium ion binding"/>
    <property type="evidence" value="ECO:0007669"/>
    <property type="project" value="UniProtKB-UniRule"/>
</dbReference>
<keyword evidence="12 16" id="KW-0239">DNA-directed DNA polymerase</keyword>